<keyword evidence="1" id="KW-0812">Transmembrane</keyword>
<proteinExistence type="predicted"/>
<feature type="transmembrane region" description="Helical" evidence="1">
    <location>
        <begin position="12"/>
        <end position="33"/>
    </location>
</feature>
<feature type="transmembrane region" description="Helical" evidence="1">
    <location>
        <begin position="91"/>
        <end position="111"/>
    </location>
</feature>
<feature type="transmembrane region" description="Helical" evidence="1">
    <location>
        <begin position="65"/>
        <end position="85"/>
    </location>
</feature>
<accession>A0A4T0V0A0</accession>
<dbReference type="InterPro" id="IPR021279">
    <property type="entry name" value="DUF2721"/>
</dbReference>
<keyword evidence="1" id="KW-0472">Membrane</keyword>
<organism evidence="2 3">
    <name type="scientific">Crenobacter intestini</name>
    <dbReference type="NCBI Taxonomy" id="2563443"/>
    <lineage>
        <taxon>Bacteria</taxon>
        <taxon>Pseudomonadati</taxon>
        <taxon>Pseudomonadota</taxon>
        <taxon>Betaproteobacteria</taxon>
        <taxon>Neisseriales</taxon>
        <taxon>Neisseriaceae</taxon>
        <taxon>Crenobacter</taxon>
    </lineage>
</organism>
<dbReference type="Proteomes" id="UP000308891">
    <property type="component" value="Unassembled WGS sequence"/>
</dbReference>
<sequence length="141" mass="15607">MTLNLTTPGLLFPAISLLLLAYTNRFLGLAATIRNLYNDYRRTPDPQIAQQISSLRRRVRLIQQMQVAGVGSLFLCVLAMLKIYLGLQTLAYYSFGASLALMMLSLALSLIELKLSSDALNILLADLAAPPRRRQAQKNAP</sequence>
<name>A0A4T0V0A0_9NEIS</name>
<protein>
    <submittedName>
        <fullName evidence="2">DUF2721 domain-containing protein</fullName>
    </submittedName>
</protein>
<evidence type="ECO:0000256" key="1">
    <source>
        <dbReference type="SAM" id="Phobius"/>
    </source>
</evidence>
<dbReference type="EMBL" id="STGJ01000005">
    <property type="protein sequence ID" value="TIC84647.1"/>
    <property type="molecule type" value="Genomic_DNA"/>
</dbReference>
<dbReference type="AlphaFoldDB" id="A0A4T0V0A0"/>
<dbReference type="OrthoDB" id="9813525at2"/>
<evidence type="ECO:0000313" key="3">
    <source>
        <dbReference type="Proteomes" id="UP000308891"/>
    </source>
</evidence>
<keyword evidence="1" id="KW-1133">Transmembrane helix</keyword>
<dbReference type="RefSeq" id="WP_136551918.1">
    <property type="nucleotide sequence ID" value="NZ_STGJ01000005.1"/>
</dbReference>
<dbReference type="Pfam" id="PF11026">
    <property type="entry name" value="DUF2721"/>
    <property type="match status" value="1"/>
</dbReference>
<reference evidence="2 3" key="1">
    <citation type="submission" date="2019-04" db="EMBL/GenBank/DDBJ databases">
        <title>Crenobacter sp. nov.</title>
        <authorList>
            <person name="Shi S."/>
        </authorList>
    </citation>
    <scope>NUCLEOTIDE SEQUENCE [LARGE SCALE GENOMIC DNA]</scope>
    <source>
        <strain evidence="2 3">GY 70310</strain>
    </source>
</reference>
<keyword evidence="3" id="KW-1185">Reference proteome</keyword>
<gene>
    <name evidence="2" type="ORF">E5K04_05605</name>
</gene>
<evidence type="ECO:0000313" key="2">
    <source>
        <dbReference type="EMBL" id="TIC84647.1"/>
    </source>
</evidence>
<comment type="caution">
    <text evidence="2">The sequence shown here is derived from an EMBL/GenBank/DDBJ whole genome shotgun (WGS) entry which is preliminary data.</text>
</comment>